<feature type="chain" id="PRO_5002222063" description="alpha-L-fucosidase" evidence="6">
    <location>
        <begin position="20"/>
        <end position="351"/>
    </location>
</feature>
<dbReference type="InterPro" id="IPR017853">
    <property type="entry name" value="GH"/>
</dbReference>
<proteinExistence type="inferred from homology"/>
<dbReference type="GO" id="GO:0004560">
    <property type="term" value="F:alpha-L-fucosidase activity"/>
    <property type="evidence" value="ECO:0007669"/>
    <property type="project" value="InterPro"/>
</dbReference>
<protein>
    <recommendedName>
        <fullName evidence="2">alpha-L-fucosidase</fullName>
        <ecNumber evidence="2">3.2.1.51</ecNumber>
    </recommendedName>
</protein>
<dbReference type="GO" id="GO:0016139">
    <property type="term" value="P:glycoside catabolic process"/>
    <property type="evidence" value="ECO:0007669"/>
    <property type="project" value="TreeGrafter"/>
</dbReference>
<keyword evidence="9" id="KW-1185">Reference proteome</keyword>
<reference evidence="8 9" key="1">
    <citation type="submission" date="2015-01" db="EMBL/GenBank/DDBJ databases">
        <title>Draft genome sequence of Pedobacter sp. NL19 isolated from sludge of an effluent treatment pond in an abandoned uranium mine.</title>
        <authorList>
            <person name="Santos T."/>
            <person name="Caetano T."/>
            <person name="Covas C."/>
            <person name="Cruz A."/>
            <person name="Mendo S."/>
        </authorList>
    </citation>
    <scope>NUCLEOTIDE SEQUENCE [LARGE SCALE GENOMIC DNA]</scope>
    <source>
        <strain evidence="8 9">NL19</strain>
    </source>
</reference>
<dbReference type="EC" id="3.2.1.51" evidence="2"/>
<keyword evidence="4" id="KW-0378">Hydrolase</keyword>
<dbReference type="PANTHER" id="PTHR10030">
    <property type="entry name" value="ALPHA-L-FUCOSIDASE"/>
    <property type="match status" value="1"/>
</dbReference>
<evidence type="ECO:0000256" key="3">
    <source>
        <dbReference type="ARBA" id="ARBA00022729"/>
    </source>
</evidence>
<dbReference type="GO" id="GO:0006004">
    <property type="term" value="P:fucose metabolic process"/>
    <property type="evidence" value="ECO:0007669"/>
    <property type="project" value="TreeGrafter"/>
</dbReference>
<name>A0A0D0FR28_9SPHI</name>
<dbReference type="Pfam" id="PF01120">
    <property type="entry name" value="Alpha_L_fucos"/>
    <property type="match status" value="1"/>
</dbReference>
<organism evidence="8 9">
    <name type="scientific">Pedobacter lusitanus</name>
    <dbReference type="NCBI Taxonomy" id="1503925"/>
    <lineage>
        <taxon>Bacteria</taxon>
        <taxon>Pseudomonadati</taxon>
        <taxon>Bacteroidota</taxon>
        <taxon>Sphingobacteriia</taxon>
        <taxon>Sphingobacteriales</taxon>
        <taxon>Sphingobacteriaceae</taxon>
        <taxon>Pedobacter</taxon>
    </lineage>
</organism>
<dbReference type="InterPro" id="IPR057739">
    <property type="entry name" value="Glyco_hydro_29_N"/>
</dbReference>
<gene>
    <name evidence="8" type="ORF">TH53_23940</name>
</gene>
<evidence type="ECO:0000256" key="4">
    <source>
        <dbReference type="ARBA" id="ARBA00022801"/>
    </source>
</evidence>
<sequence length="351" mass="40177">MKKIVLIILASILSGTLSAQEQALMPVASLKPGKYQLEQIKRKYGMFIHFSINTFNDVEWSDGSLPASSYQPTAIDAEQWVKTAKDAGMKYVILVTKHHDGFCLWDSKYTEYDVANSGNKTNVIEAVAKACNKYNIGLGIYYSLWDRHQNPDTKNAASDQAYNKFMLGQLNELIDIAQQNKTRIVEFWFDGGWEKQNSRWPVQDIYQAIKVREPQCQIGINWSIGAPGNSDQHLVLPEQQKEGYPIRYFPGDFRLGDPYLPASPDPKIFTHEGKQYYMPWESTVCISEKWFYNTKDTVFKSITQLVADYKRATAQDNILILNTPPGRDGKIRQKDIEILTAIKKRLQNDNQ</sequence>
<accession>A0A0D0FR28</accession>
<evidence type="ECO:0000256" key="5">
    <source>
        <dbReference type="ARBA" id="ARBA00023295"/>
    </source>
</evidence>
<feature type="domain" description="Glycoside hydrolase family 29 N-terminal" evidence="7">
    <location>
        <begin position="67"/>
        <end position="347"/>
    </location>
</feature>
<evidence type="ECO:0000313" key="9">
    <source>
        <dbReference type="Proteomes" id="UP000032049"/>
    </source>
</evidence>
<evidence type="ECO:0000259" key="7">
    <source>
        <dbReference type="Pfam" id="PF01120"/>
    </source>
</evidence>
<keyword evidence="3 6" id="KW-0732">Signal</keyword>
<dbReference type="PANTHER" id="PTHR10030:SF37">
    <property type="entry name" value="ALPHA-L-FUCOSIDASE-RELATED"/>
    <property type="match status" value="1"/>
</dbReference>
<dbReference type="SUPFAM" id="SSF51445">
    <property type="entry name" value="(Trans)glycosidases"/>
    <property type="match status" value="1"/>
</dbReference>
<dbReference type="RefSeq" id="WP_041886485.1">
    <property type="nucleotide sequence ID" value="NZ_CP157278.1"/>
</dbReference>
<feature type="signal peptide" evidence="6">
    <location>
        <begin position="1"/>
        <end position="19"/>
    </location>
</feature>
<comment type="similarity">
    <text evidence="1">Belongs to the glycosyl hydrolase 29 family.</text>
</comment>
<comment type="caution">
    <text evidence="8">The sequence shown here is derived from an EMBL/GenBank/DDBJ whole genome shotgun (WGS) entry which is preliminary data.</text>
</comment>
<dbReference type="OrthoDB" id="107551at2"/>
<evidence type="ECO:0000313" key="8">
    <source>
        <dbReference type="EMBL" id="KIO74879.1"/>
    </source>
</evidence>
<dbReference type="SMART" id="SM00812">
    <property type="entry name" value="Alpha_L_fucos"/>
    <property type="match status" value="1"/>
</dbReference>
<evidence type="ECO:0000256" key="1">
    <source>
        <dbReference type="ARBA" id="ARBA00007951"/>
    </source>
</evidence>
<dbReference type="AlphaFoldDB" id="A0A0D0FR28"/>
<keyword evidence="5" id="KW-0326">Glycosidase</keyword>
<dbReference type="EMBL" id="JXRA01000128">
    <property type="protein sequence ID" value="KIO74879.1"/>
    <property type="molecule type" value="Genomic_DNA"/>
</dbReference>
<evidence type="ECO:0000256" key="6">
    <source>
        <dbReference type="SAM" id="SignalP"/>
    </source>
</evidence>
<dbReference type="Gene3D" id="3.20.20.80">
    <property type="entry name" value="Glycosidases"/>
    <property type="match status" value="1"/>
</dbReference>
<dbReference type="GO" id="GO:0005764">
    <property type="term" value="C:lysosome"/>
    <property type="evidence" value="ECO:0007669"/>
    <property type="project" value="TreeGrafter"/>
</dbReference>
<evidence type="ECO:0000256" key="2">
    <source>
        <dbReference type="ARBA" id="ARBA00012662"/>
    </source>
</evidence>
<dbReference type="STRING" id="1503925.TH53_23940"/>
<dbReference type="InterPro" id="IPR000933">
    <property type="entry name" value="Glyco_hydro_29"/>
</dbReference>
<dbReference type="Proteomes" id="UP000032049">
    <property type="component" value="Unassembled WGS sequence"/>
</dbReference>